<feature type="transmembrane region" description="Helical" evidence="10">
    <location>
        <begin position="51"/>
        <end position="73"/>
    </location>
</feature>
<dbReference type="EMBL" id="CP069798">
    <property type="protein sequence ID" value="QRQ81762.1"/>
    <property type="molecule type" value="Genomic_DNA"/>
</dbReference>
<evidence type="ECO:0000313" key="12">
    <source>
        <dbReference type="EMBL" id="QRQ81762.1"/>
    </source>
</evidence>
<evidence type="ECO:0000256" key="3">
    <source>
        <dbReference type="ARBA" id="ARBA00022449"/>
    </source>
</evidence>
<dbReference type="GO" id="GO:1902600">
    <property type="term" value="P:proton transmembrane transport"/>
    <property type="evidence" value="ECO:0007669"/>
    <property type="project" value="InterPro"/>
</dbReference>
<dbReference type="GO" id="GO:0005886">
    <property type="term" value="C:plasma membrane"/>
    <property type="evidence" value="ECO:0007669"/>
    <property type="project" value="UniProtKB-SubCell"/>
</dbReference>
<feature type="transmembrane region" description="Helical" evidence="10">
    <location>
        <begin position="184"/>
        <end position="205"/>
    </location>
</feature>
<dbReference type="RefSeq" id="WP_230339063.1">
    <property type="nucleotide sequence ID" value="NZ_CP069798.1"/>
</dbReference>
<evidence type="ECO:0000256" key="7">
    <source>
        <dbReference type="ARBA" id="ARBA00022989"/>
    </source>
</evidence>
<dbReference type="Pfam" id="PF00999">
    <property type="entry name" value="Na_H_Exchanger"/>
    <property type="match status" value="1"/>
</dbReference>
<feature type="transmembrane region" description="Helical" evidence="10">
    <location>
        <begin position="94"/>
        <end position="114"/>
    </location>
</feature>
<dbReference type="Gene3D" id="1.20.1530.20">
    <property type="match status" value="1"/>
</dbReference>
<feature type="domain" description="RCK C-terminal" evidence="11">
    <location>
        <begin position="404"/>
        <end position="488"/>
    </location>
</feature>
<feature type="transmembrane region" description="Helical" evidence="10">
    <location>
        <begin position="333"/>
        <end position="355"/>
    </location>
</feature>
<dbReference type="NCBIfam" id="NF003714">
    <property type="entry name" value="PRK05326.1-1"/>
    <property type="match status" value="1"/>
</dbReference>
<dbReference type="InterPro" id="IPR006037">
    <property type="entry name" value="RCK_C"/>
</dbReference>
<dbReference type="NCBIfam" id="NF003715">
    <property type="entry name" value="PRK05326.1-2"/>
    <property type="match status" value="1"/>
</dbReference>
<evidence type="ECO:0000256" key="5">
    <source>
        <dbReference type="ARBA" id="ARBA00022538"/>
    </source>
</evidence>
<keyword evidence="5" id="KW-0630">Potassium</keyword>
<reference evidence="12" key="1">
    <citation type="submission" date="2021-02" db="EMBL/GenBank/DDBJ databases">
        <title>Neisseriaceae sp. 26B isolated from the cloaca of a Common Toad-headed Turtle (Mesoclemmys nasuta).</title>
        <authorList>
            <person name="Spergser J."/>
            <person name="Busse H.-J."/>
        </authorList>
    </citation>
    <scope>NUCLEOTIDE SEQUENCE</scope>
    <source>
        <strain evidence="12">26B</strain>
    </source>
</reference>
<keyword evidence="2" id="KW-0813">Transport</keyword>
<accession>A0A892ZFN8</accession>
<dbReference type="NCBIfam" id="NF003716">
    <property type="entry name" value="PRK05326.1-3"/>
    <property type="match status" value="1"/>
</dbReference>
<name>A0A892ZFN8_9NEIS</name>
<keyword evidence="4" id="KW-1003">Cell membrane</keyword>
<organism evidence="12 13">
    <name type="scientific">Paralysiella testudinis</name>
    <dbReference type="NCBI Taxonomy" id="2809020"/>
    <lineage>
        <taxon>Bacteria</taxon>
        <taxon>Pseudomonadati</taxon>
        <taxon>Pseudomonadota</taxon>
        <taxon>Betaproteobacteria</taxon>
        <taxon>Neisseriales</taxon>
        <taxon>Neisseriaceae</taxon>
        <taxon>Paralysiella</taxon>
    </lineage>
</organism>
<dbReference type="InterPro" id="IPR006153">
    <property type="entry name" value="Cation/H_exchanger_TM"/>
</dbReference>
<gene>
    <name evidence="12" type="ORF">JQU52_13980</name>
</gene>
<sequence>MLEGINALFLIGGLLLFVSVMATRVSARLGFPLLLVFLGVGMLAGEEGIGGLRFDSLGGAFMVGQLALAVILLDGGLRTQWQTLRLSWRPSAVLATWGVVATVLPLGLFVTWVLGVDWRLGLLMAAIVGSTDAAAVFSLLRNSGVRLNQRVLATLEVESGANDPMAIFLVTAFIAIIMNPADAGVLSFLGMLVQQMGLGLLAGVIGGKILAKLMQRLHLAEGLYALLILSGGILMFAFTNLVGGSGFLAVYITGIFIGNQRSHATEHVLRVMDGLAWLAQASMFVVLGLLVTPSRLFENGWHALAIVVFLMLVARPLAVYSSLYWFRYQKREVAYISWVGLRGAVPITLAMMPWMMGVNDSRLLFDVAFAVVIVSLLVQGASIPAMARLLKVSLPPQPEPKEEREIWLDEEASLQFSSYEVQAESDAEGRHPDAVATGLDAVAVRCFALMRQRTPEPLTPETRLQVGDIAWYFATPEYVEKLAEQFYQTGNATRTSQHFFGEFVLPPDALAGDLADAYGLVLSAEERNLSLRHLFKARFEGMPVEGDRIFIGEFELTVKETDDDGRMEWLGLKVPTKKTAAKKA</sequence>
<dbReference type="InterPro" id="IPR038770">
    <property type="entry name" value="Na+/solute_symporter_sf"/>
</dbReference>
<evidence type="ECO:0000256" key="10">
    <source>
        <dbReference type="SAM" id="Phobius"/>
    </source>
</evidence>
<dbReference type="PANTHER" id="PTHR32507:SF7">
    <property type="entry name" value="K(+)_H(+) ANTIPORTER NHAP2"/>
    <property type="match status" value="1"/>
</dbReference>
<dbReference type="GO" id="GO:0008324">
    <property type="term" value="F:monoatomic cation transmembrane transporter activity"/>
    <property type="evidence" value="ECO:0007669"/>
    <property type="project" value="InterPro"/>
</dbReference>
<feature type="transmembrane region" description="Helical" evidence="10">
    <location>
        <begin position="271"/>
        <end position="291"/>
    </location>
</feature>
<keyword evidence="7 10" id="KW-1133">Transmembrane helix</keyword>
<evidence type="ECO:0000256" key="9">
    <source>
        <dbReference type="ARBA" id="ARBA00023136"/>
    </source>
</evidence>
<dbReference type="SMART" id="SM01091">
    <property type="entry name" value="CorC_HlyC"/>
    <property type="match status" value="1"/>
</dbReference>
<evidence type="ECO:0000313" key="13">
    <source>
        <dbReference type="Proteomes" id="UP000653156"/>
    </source>
</evidence>
<dbReference type="GO" id="GO:0015297">
    <property type="term" value="F:antiporter activity"/>
    <property type="evidence" value="ECO:0007669"/>
    <property type="project" value="UniProtKB-KW"/>
</dbReference>
<evidence type="ECO:0000259" key="11">
    <source>
        <dbReference type="PROSITE" id="PS51202"/>
    </source>
</evidence>
<protein>
    <submittedName>
        <fullName evidence="12">Potassium/proton antiporter</fullName>
    </submittedName>
</protein>
<dbReference type="Proteomes" id="UP000653156">
    <property type="component" value="Chromosome"/>
</dbReference>
<evidence type="ECO:0000256" key="2">
    <source>
        <dbReference type="ARBA" id="ARBA00022448"/>
    </source>
</evidence>
<evidence type="ECO:0000256" key="1">
    <source>
        <dbReference type="ARBA" id="ARBA00004651"/>
    </source>
</evidence>
<keyword evidence="13" id="KW-1185">Reference proteome</keyword>
<feature type="transmembrane region" description="Helical" evidence="10">
    <location>
        <begin position="303"/>
        <end position="326"/>
    </location>
</feature>
<feature type="transmembrane region" description="Helical" evidence="10">
    <location>
        <begin position="161"/>
        <end position="178"/>
    </location>
</feature>
<dbReference type="AlphaFoldDB" id="A0A892ZFN8"/>
<keyword evidence="6 10" id="KW-0812">Transmembrane</keyword>
<keyword evidence="3" id="KW-0050">Antiport</keyword>
<feature type="transmembrane region" description="Helical" evidence="10">
    <location>
        <begin position="367"/>
        <end position="387"/>
    </location>
</feature>
<evidence type="ECO:0000256" key="8">
    <source>
        <dbReference type="ARBA" id="ARBA00023065"/>
    </source>
</evidence>
<feature type="transmembrane region" description="Helical" evidence="10">
    <location>
        <begin position="120"/>
        <end position="140"/>
    </location>
</feature>
<dbReference type="PROSITE" id="PS51202">
    <property type="entry name" value="RCK_C"/>
    <property type="match status" value="1"/>
</dbReference>
<evidence type="ECO:0000256" key="4">
    <source>
        <dbReference type="ARBA" id="ARBA00022475"/>
    </source>
</evidence>
<dbReference type="PANTHER" id="PTHR32507">
    <property type="entry name" value="NA(+)/H(+) ANTIPORTER 1"/>
    <property type="match status" value="1"/>
</dbReference>
<dbReference type="InterPro" id="IPR005170">
    <property type="entry name" value="Transptr-assoc_dom"/>
</dbReference>
<comment type="subcellular location">
    <subcellularLocation>
        <location evidence="1">Cell membrane</location>
        <topology evidence="1">Multi-pass membrane protein</topology>
    </subcellularLocation>
</comment>
<keyword evidence="5" id="KW-0633">Potassium transport</keyword>
<evidence type="ECO:0000256" key="6">
    <source>
        <dbReference type="ARBA" id="ARBA00022692"/>
    </source>
</evidence>
<proteinExistence type="predicted"/>
<dbReference type="GO" id="GO:0006813">
    <property type="term" value="P:potassium ion transport"/>
    <property type="evidence" value="ECO:0007669"/>
    <property type="project" value="UniProtKB-KW"/>
</dbReference>
<keyword evidence="9 10" id="KW-0472">Membrane</keyword>
<keyword evidence="8" id="KW-0406">Ion transport</keyword>
<dbReference type="KEGG" id="ptes:JQU52_13980"/>
<feature type="transmembrane region" description="Helical" evidence="10">
    <location>
        <begin position="217"/>
        <end position="236"/>
    </location>
</feature>